<gene>
    <name evidence="8" type="primary">plsC_3</name>
    <name evidence="8" type="ORF">PHY01_14940</name>
</gene>
<sequence length="359" mass="36740">MAALHELAPVTGPVEHHLGGRHSAPDVAAHRAAPPSAWVPVPVCTPSCLPAEEPGVGALRFASRLGGLVVVLVAAVVGVTALRGGARERWLRACASGALRAAGVRLDVTGGPSRRRVDGAGGGPGFRDMRAARRGTRRREKGDSRAGNGGLADGERGTRGGGVLVVANHLSWIDVLALYATWPMRLQAKHEVRAWPVIGSLASRTGALFVDRAGLRDLPRTVAGTADALRAGGTVGVFPEGTTWCGAAAGTFRRAAFQAAIDARVPVRPVAFTLRLAGGEATAAGAFVGDQTLWDSLRRVLRLPGLTCGMTVLADIDPADRDRRGLAAAAATAVGAVTGTPHPGAVGHRSAGRPVPVAA</sequence>
<proteinExistence type="predicted"/>
<keyword evidence="5 8" id="KW-0012">Acyltransferase</keyword>
<dbReference type="OrthoDB" id="5184723at2"/>
<feature type="region of interest" description="Disordered" evidence="6">
    <location>
        <begin position="110"/>
        <end position="154"/>
    </location>
</feature>
<feature type="region of interest" description="Disordered" evidence="6">
    <location>
        <begin position="340"/>
        <end position="359"/>
    </location>
</feature>
<evidence type="ECO:0000313" key="9">
    <source>
        <dbReference type="Proteomes" id="UP000320338"/>
    </source>
</evidence>
<dbReference type="CDD" id="cd07989">
    <property type="entry name" value="LPLAT_AGPAT-like"/>
    <property type="match status" value="1"/>
</dbReference>
<dbReference type="GO" id="GO:0003841">
    <property type="term" value="F:1-acylglycerol-3-phosphate O-acyltransferase activity"/>
    <property type="evidence" value="ECO:0007669"/>
    <property type="project" value="TreeGrafter"/>
</dbReference>
<evidence type="ECO:0000256" key="2">
    <source>
        <dbReference type="ARBA" id="ARBA00022516"/>
    </source>
</evidence>
<dbReference type="SMART" id="SM00563">
    <property type="entry name" value="PlsC"/>
    <property type="match status" value="1"/>
</dbReference>
<comment type="caution">
    <text evidence="8">The sequence shown here is derived from an EMBL/GenBank/DDBJ whole genome shotgun (WGS) entry which is preliminary data.</text>
</comment>
<dbReference type="InterPro" id="IPR002123">
    <property type="entry name" value="Plipid/glycerol_acylTrfase"/>
</dbReference>
<evidence type="ECO:0000256" key="1">
    <source>
        <dbReference type="ARBA" id="ARBA00005189"/>
    </source>
</evidence>
<evidence type="ECO:0000259" key="7">
    <source>
        <dbReference type="SMART" id="SM00563"/>
    </source>
</evidence>
<dbReference type="GO" id="GO:0006654">
    <property type="term" value="P:phosphatidic acid biosynthetic process"/>
    <property type="evidence" value="ECO:0007669"/>
    <property type="project" value="TreeGrafter"/>
</dbReference>
<evidence type="ECO:0000256" key="6">
    <source>
        <dbReference type="SAM" id="MobiDB-lite"/>
    </source>
</evidence>
<organism evidence="8 9">
    <name type="scientific">Pseudonocardia hydrocarbonoxydans</name>
    <dbReference type="NCBI Taxonomy" id="76726"/>
    <lineage>
        <taxon>Bacteria</taxon>
        <taxon>Bacillati</taxon>
        <taxon>Actinomycetota</taxon>
        <taxon>Actinomycetes</taxon>
        <taxon>Pseudonocardiales</taxon>
        <taxon>Pseudonocardiaceae</taxon>
        <taxon>Pseudonocardia</taxon>
    </lineage>
</organism>
<evidence type="ECO:0000256" key="3">
    <source>
        <dbReference type="ARBA" id="ARBA00022679"/>
    </source>
</evidence>
<dbReference type="PANTHER" id="PTHR10434:SF64">
    <property type="entry name" value="1-ACYL-SN-GLYCEROL-3-PHOSPHATE ACYLTRANSFERASE-RELATED"/>
    <property type="match status" value="1"/>
</dbReference>
<dbReference type="Proteomes" id="UP000320338">
    <property type="component" value="Unassembled WGS sequence"/>
</dbReference>
<feature type="domain" description="Phospholipid/glycerol acyltransferase" evidence="7">
    <location>
        <begin position="163"/>
        <end position="275"/>
    </location>
</feature>
<dbReference type="SUPFAM" id="SSF69593">
    <property type="entry name" value="Glycerol-3-phosphate (1)-acyltransferase"/>
    <property type="match status" value="1"/>
</dbReference>
<name>A0A4Y3WLU6_9PSEU</name>
<dbReference type="AlphaFoldDB" id="A0A4Y3WLU6"/>
<dbReference type="RefSeq" id="WP_141277791.1">
    <property type="nucleotide sequence ID" value="NZ_BJNG01000014.1"/>
</dbReference>
<comment type="pathway">
    <text evidence="1">Lipid metabolism.</text>
</comment>
<accession>A0A4Y3WLU6</accession>
<dbReference type="EMBL" id="BJNG01000014">
    <property type="protein sequence ID" value="GEC19211.1"/>
    <property type="molecule type" value="Genomic_DNA"/>
</dbReference>
<evidence type="ECO:0000313" key="8">
    <source>
        <dbReference type="EMBL" id="GEC19211.1"/>
    </source>
</evidence>
<protein>
    <submittedName>
        <fullName evidence="8">1-acyl-sn-glycerol-3-phosphate acyltransferase</fullName>
    </submittedName>
</protein>
<evidence type="ECO:0000256" key="4">
    <source>
        <dbReference type="ARBA" id="ARBA00023098"/>
    </source>
</evidence>
<keyword evidence="2" id="KW-0444">Lipid biosynthesis</keyword>
<keyword evidence="9" id="KW-1185">Reference proteome</keyword>
<reference evidence="8 9" key="1">
    <citation type="submission" date="2019-06" db="EMBL/GenBank/DDBJ databases">
        <title>Whole genome shotgun sequence of Pseudonocardia hydrocarbonoxydans NBRC 14498.</title>
        <authorList>
            <person name="Hosoyama A."/>
            <person name="Uohara A."/>
            <person name="Ohji S."/>
            <person name="Ichikawa N."/>
        </authorList>
    </citation>
    <scope>NUCLEOTIDE SEQUENCE [LARGE SCALE GENOMIC DNA]</scope>
    <source>
        <strain evidence="8 9">NBRC 14498</strain>
    </source>
</reference>
<keyword evidence="4" id="KW-0443">Lipid metabolism</keyword>
<dbReference type="Pfam" id="PF01553">
    <property type="entry name" value="Acyltransferase"/>
    <property type="match status" value="1"/>
</dbReference>
<keyword evidence="3 8" id="KW-0808">Transferase</keyword>
<evidence type="ECO:0000256" key="5">
    <source>
        <dbReference type="ARBA" id="ARBA00023315"/>
    </source>
</evidence>
<dbReference type="PANTHER" id="PTHR10434">
    <property type="entry name" value="1-ACYL-SN-GLYCEROL-3-PHOSPHATE ACYLTRANSFERASE"/>
    <property type="match status" value="1"/>
</dbReference>